<feature type="compositionally biased region" description="Gly residues" evidence="1">
    <location>
        <begin position="212"/>
        <end position="232"/>
    </location>
</feature>
<dbReference type="RefSeq" id="WP_270024170.1">
    <property type="nucleotide sequence ID" value="NZ_JAPDDP010000007.1"/>
</dbReference>
<gene>
    <name evidence="4" type="ORF">OJ997_06110</name>
</gene>
<evidence type="ECO:0000313" key="4">
    <source>
        <dbReference type="EMBL" id="MDA0179861.1"/>
    </source>
</evidence>
<reference evidence="4" key="1">
    <citation type="submission" date="2022-10" db="EMBL/GenBank/DDBJ databases">
        <title>The WGS of Solirubrobacter phytolaccae KCTC 29190.</title>
        <authorList>
            <person name="Jiang Z."/>
        </authorList>
    </citation>
    <scope>NUCLEOTIDE SEQUENCE</scope>
    <source>
        <strain evidence="4">KCTC 29190</strain>
    </source>
</reference>
<feature type="signal peptide" evidence="2">
    <location>
        <begin position="1"/>
        <end position="24"/>
    </location>
</feature>
<dbReference type="InterPro" id="IPR044016">
    <property type="entry name" value="Big_13"/>
</dbReference>
<proteinExistence type="predicted"/>
<dbReference type="InterPro" id="IPR013783">
    <property type="entry name" value="Ig-like_fold"/>
</dbReference>
<evidence type="ECO:0000256" key="1">
    <source>
        <dbReference type="SAM" id="MobiDB-lite"/>
    </source>
</evidence>
<sequence length="557" mass="53331">MSKLSTTVLLSLAAGLAVATPASAAQVRFTYDVRGDVSIPVPLGVTSLDVRLSGAPGRDGESVAGEAGNGGQGALVSGRLDVTPGTPLVFRVDGGAARAATGQQGGAGGHMAALLVGDTYLVAAAGGGGGGGGVDGGDGGNAGVAGAGGTSLQENAGGGGAGSATFGGAGGVLSTGGAAGAAGVANAGGVGGAAPTLTSGAGGGGGGGIFGGGGGGSTSGPTKGSGGGGGGASFADPQRMHDVTQGISPDEEASIKITYNDATAPQPTLAPMTYNPSALTGTAGTDFGDATTVKLKLSSGQTLTATVRSDGTYSVAVPSLADGSYSVTASQNDVVDNTGTTAGTFIVDTTAPTIDTGSVRATYTRGELATTGFTCADANAVAACDGPATVDTTSLGDKQLKFTARDAAGNERTKTVDYTVTAPPLVLDISLGEAPRFASFLVGQARDYTATGTATVTSTAQAATFSVVDSTTNHPGHLVNGTYALASPLQIRATSAAGTSTGAGALSGTPRTLLDYARPVGADAVTLSFTQHIGAGDLLRTGNYAKTLTYTLATTTP</sequence>
<evidence type="ECO:0000259" key="3">
    <source>
        <dbReference type="Pfam" id="PF19077"/>
    </source>
</evidence>
<dbReference type="Proteomes" id="UP001147653">
    <property type="component" value="Unassembled WGS sequence"/>
</dbReference>
<feature type="domain" description="Bacterial Ig-like" evidence="3">
    <location>
        <begin position="287"/>
        <end position="349"/>
    </location>
</feature>
<protein>
    <submittedName>
        <fullName evidence="4">Ig-like domain-containing protein</fullName>
    </submittedName>
</protein>
<evidence type="ECO:0000313" key="5">
    <source>
        <dbReference type="Proteomes" id="UP001147653"/>
    </source>
</evidence>
<comment type="caution">
    <text evidence="4">The sequence shown here is derived from an EMBL/GenBank/DDBJ whole genome shotgun (WGS) entry which is preliminary data.</text>
</comment>
<keyword evidence="2" id="KW-0732">Signal</keyword>
<dbReference type="AlphaFoldDB" id="A0A9X3N934"/>
<name>A0A9X3N934_9ACTN</name>
<dbReference type="GO" id="GO:0005975">
    <property type="term" value="P:carbohydrate metabolic process"/>
    <property type="evidence" value="ECO:0007669"/>
    <property type="project" value="UniProtKB-ARBA"/>
</dbReference>
<dbReference type="Pfam" id="PF19077">
    <property type="entry name" value="Big_13"/>
    <property type="match status" value="1"/>
</dbReference>
<organism evidence="4 5">
    <name type="scientific">Solirubrobacter phytolaccae</name>
    <dbReference type="NCBI Taxonomy" id="1404360"/>
    <lineage>
        <taxon>Bacteria</taxon>
        <taxon>Bacillati</taxon>
        <taxon>Actinomycetota</taxon>
        <taxon>Thermoleophilia</taxon>
        <taxon>Solirubrobacterales</taxon>
        <taxon>Solirubrobacteraceae</taxon>
        <taxon>Solirubrobacter</taxon>
    </lineage>
</organism>
<feature type="region of interest" description="Disordered" evidence="1">
    <location>
        <begin position="212"/>
        <end position="238"/>
    </location>
</feature>
<dbReference type="Gene3D" id="2.60.40.10">
    <property type="entry name" value="Immunoglobulins"/>
    <property type="match status" value="1"/>
</dbReference>
<dbReference type="EMBL" id="JAPDDP010000007">
    <property type="protein sequence ID" value="MDA0179861.1"/>
    <property type="molecule type" value="Genomic_DNA"/>
</dbReference>
<accession>A0A9X3N934</accession>
<feature type="chain" id="PRO_5040861272" evidence="2">
    <location>
        <begin position="25"/>
        <end position="557"/>
    </location>
</feature>
<evidence type="ECO:0000256" key="2">
    <source>
        <dbReference type="SAM" id="SignalP"/>
    </source>
</evidence>
<keyword evidence="5" id="KW-1185">Reference proteome</keyword>